<name>A0A0L0QRB7_VIRPA</name>
<evidence type="ECO:0000313" key="8">
    <source>
        <dbReference type="EMBL" id="KNE21139.1"/>
    </source>
</evidence>
<accession>A0A0L0QRB7</accession>
<dbReference type="PANTHER" id="PTHR22789">
    <property type="entry name" value="FUCULOSE PHOSPHATE ALDOLASE"/>
    <property type="match status" value="1"/>
</dbReference>
<evidence type="ECO:0000313" key="9">
    <source>
        <dbReference type="Proteomes" id="UP000036780"/>
    </source>
</evidence>
<comment type="catalytic activity">
    <reaction evidence="1">
        <text>L-ribulose 5-phosphate = D-xylulose 5-phosphate</text>
        <dbReference type="Rhea" id="RHEA:22368"/>
        <dbReference type="ChEBI" id="CHEBI:57737"/>
        <dbReference type="ChEBI" id="CHEBI:58226"/>
        <dbReference type="EC" id="5.1.3.4"/>
    </reaction>
</comment>
<dbReference type="EC" id="5.1.3.4" evidence="4"/>
<dbReference type="GeneID" id="66868778"/>
<organism evidence="8 9">
    <name type="scientific">Virgibacillus pantothenticus</name>
    <dbReference type="NCBI Taxonomy" id="1473"/>
    <lineage>
        <taxon>Bacteria</taxon>
        <taxon>Bacillati</taxon>
        <taxon>Bacillota</taxon>
        <taxon>Bacilli</taxon>
        <taxon>Bacillales</taxon>
        <taxon>Bacillaceae</taxon>
        <taxon>Virgibacillus</taxon>
    </lineage>
</organism>
<evidence type="ECO:0000256" key="3">
    <source>
        <dbReference type="ARBA" id="ARBA00010037"/>
    </source>
</evidence>
<evidence type="ECO:0000256" key="1">
    <source>
        <dbReference type="ARBA" id="ARBA00001726"/>
    </source>
</evidence>
<proteinExistence type="inferred from homology"/>
<comment type="similarity">
    <text evidence="3">Belongs to the aldolase class II family. AraD/FucA subfamily.</text>
</comment>
<keyword evidence="6" id="KW-0862">Zinc</keyword>
<dbReference type="GO" id="GO:0046872">
    <property type="term" value="F:metal ion binding"/>
    <property type="evidence" value="ECO:0007669"/>
    <property type="project" value="UniProtKB-KW"/>
</dbReference>
<dbReference type="SUPFAM" id="SSF53639">
    <property type="entry name" value="AraD/HMP-PK domain-like"/>
    <property type="match status" value="1"/>
</dbReference>
<comment type="cofactor">
    <cofactor evidence="2">
        <name>Zn(2+)</name>
        <dbReference type="ChEBI" id="CHEBI:29105"/>
    </cofactor>
</comment>
<keyword evidence="5" id="KW-0479">Metal-binding</keyword>
<evidence type="ECO:0000256" key="2">
    <source>
        <dbReference type="ARBA" id="ARBA00001947"/>
    </source>
</evidence>
<dbReference type="GO" id="GO:0005829">
    <property type="term" value="C:cytosol"/>
    <property type="evidence" value="ECO:0007669"/>
    <property type="project" value="TreeGrafter"/>
</dbReference>
<sequence>MLLEELRKTVCAQNKALVDNGLVLWTSGNVSARDPETNYVVIKPSGVLFDQLTPEKMVVVNLHGKVIEGDLKPSVDTASHLYVYRHRDDVHGIVHTHSPYATSFAITGEPLHIYTTTSAAVFGGTIPISQFAVIGEEEIGQEIVEKIGESEAILIRNHGIFTIGKTSEKALKNAVVLEETAQSVHYAMLRTKIEPLSEEVVERGYRIYHDTYGQKKSTV</sequence>
<reference evidence="9" key="1">
    <citation type="submission" date="2015-07" db="EMBL/GenBank/DDBJ databases">
        <title>Fjat-10053 dsm26.</title>
        <authorList>
            <person name="Liu B."/>
            <person name="Wang J."/>
            <person name="Zhu Y."/>
            <person name="Liu G."/>
            <person name="Chen Q."/>
            <person name="Chen Z."/>
            <person name="Lan J."/>
            <person name="Che J."/>
            <person name="Ge C."/>
            <person name="Shi H."/>
            <person name="Pan Z."/>
            <person name="Liu X."/>
        </authorList>
    </citation>
    <scope>NUCLEOTIDE SEQUENCE [LARGE SCALE GENOMIC DNA]</scope>
    <source>
        <strain evidence="9">DSM 26</strain>
    </source>
</reference>
<evidence type="ECO:0000256" key="6">
    <source>
        <dbReference type="ARBA" id="ARBA00022833"/>
    </source>
</evidence>
<dbReference type="InterPro" id="IPR050197">
    <property type="entry name" value="Aldolase_class_II_sugar_metab"/>
</dbReference>
<dbReference type="AlphaFoldDB" id="A0A0L0QRB7"/>
<dbReference type="GO" id="GO:0016832">
    <property type="term" value="F:aldehyde-lyase activity"/>
    <property type="evidence" value="ECO:0007669"/>
    <property type="project" value="TreeGrafter"/>
</dbReference>
<dbReference type="Proteomes" id="UP000036780">
    <property type="component" value="Unassembled WGS sequence"/>
</dbReference>
<dbReference type="PATRIC" id="fig|1473.5.peg.4074"/>
<dbReference type="GO" id="GO:0019323">
    <property type="term" value="P:pentose catabolic process"/>
    <property type="evidence" value="ECO:0007669"/>
    <property type="project" value="TreeGrafter"/>
</dbReference>
<keyword evidence="8" id="KW-0413">Isomerase</keyword>
<dbReference type="Pfam" id="PF00596">
    <property type="entry name" value="Aldolase_II"/>
    <property type="match status" value="1"/>
</dbReference>
<dbReference type="SMART" id="SM01007">
    <property type="entry name" value="Aldolase_II"/>
    <property type="match status" value="1"/>
</dbReference>
<dbReference type="Gene3D" id="3.40.225.10">
    <property type="entry name" value="Class II aldolase/adducin N-terminal domain"/>
    <property type="match status" value="1"/>
</dbReference>
<dbReference type="GO" id="GO:0008742">
    <property type="term" value="F:L-ribulose-phosphate 4-epimerase activity"/>
    <property type="evidence" value="ECO:0007669"/>
    <property type="project" value="UniProtKB-EC"/>
</dbReference>
<dbReference type="InterPro" id="IPR001303">
    <property type="entry name" value="Aldolase_II/adducin_N"/>
</dbReference>
<dbReference type="EMBL" id="LGTO01000005">
    <property type="protein sequence ID" value="KNE21139.1"/>
    <property type="molecule type" value="Genomic_DNA"/>
</dbReference>
<feature type="domain" description="Class II aldolase/adducin N-terminal" evidence="7">
    <location>
        <begin position="8"/>
        <end position="185"/>
    </location>
</feature>
<evidence type="ECO:0000256" key="5">
    <source>
        <dbReference type="ARBA" id="ARBA00022723"/>
    </source>
</evidence>
<dbReference type="PANTHER" id="PTHR22789:SF8">
    <property type="entry name" value="L-RIBULOSE-5-PHOSPHATE 4-EPIMERASE SGBE"/>
    <property type="match status" value="1"/>
</dbReference>
<comment type="caution">
    <text evidence="8">The sequence shown here is derived from an EMBL/GenBank/DDBJ whole genome shotgun (WGS) entry which is preliminary data.</text>
</comment>
<evidence type="ECO:0000259" key="7">
    <source>
        <dbReference type="SMART" id="SM01007"/>
    </source>
</evidence>
<dbReference type="InterPro" id="IPR036409">
    <property type="entry name" value="Aldolase_II/adducin_N_sf"/>
</dbReference>
<dbReference type="NCBIfam" id="NF005123">
    <property type="entry name" value="PRK06557.1"/>
    <property type="match status" value="1"/>
</dbReference>
<gene>
    <name evidence="8" type="ORF">AFK71_05450</name>
</gene>
<keyword evidence="9" id="KW-1185">Reference proteome</keyword>
<dbReference type="OrthoDB" id="9786287at2"/>
<protein>
    <recommendedName>
        <fullName evidence="4">L-ribulose-5-phosphate 4-epimerase</fullName>
        <ecNumber evidence="4">5.1.3.4</ecNumber>
    </recommendedName>
</protein>
<evidence type="ECO:0000256" key="4">
    <source>
        <dbReference type="ARBA" id="ARBA00013186"/>
    </source>
</evidence>
<dbReference type="RefSeq" id="WP_050350553.1">
    <property type="nucleotide sequence ID" value="NZ_CP073011.1"/>
</dbReference>